<dbReference type="PANTHER" id="PTHR43847:SF1">
    <property type="entry name" value="BLL3993 PROTEIN"/>
    <property type="match status" value="1"/>
</dbReference>
<evidence type="ECO:0000256" key="4">
    <source>
        <dbReference type="ARBA" id="ARBA00023136"/>
    </source>
</evidence>
<feature type="transmembrane region" description="Helical" evidence="5">
    <location>
        <begin position="134"/>
        <end position="152"/>
    </location>
</feature>
<dbReference type="AlphaFoldDB" id="A0A512SWD0"/>
<feature type="transmembrane region" description="Helical" evidence="5">
    <location>
        <begin position="90"/>
        <end position="113"/>
    </location>
</feature>
<keyword evidence="7" id="KW-1185">Reference proteome</keyword>
<keyword evidence="3 5" id="KW-1133">Transmembrane helix</keyword>
<dbReference type="EMBL" id="BKBA01000003">
    <property type="protein sequence ID" value="GEQ12261.1"/>
    <property type="molecule type" value="Genomic_DNA"/>
</dbReference>
<dbReference type="InterPro" id="IPR007318">
    <property type="entry name" value="Phopholipid_MeTrfase"/>
</dbReference>
<feature type="transmembrane region" description="Helical" evidence="5">
    <location>
        <begin position="63"/>
        <end position="84"/>
    </location>
</feature>
<gene>
    <name evidence="6" type="ORF">KLO01_03080</name>
</gene>
<comment type="caution">
    <text evidence="6">The sequence shown here is derived from an EMBL/GenBank/DDBJ whole genome shotgun (WGS) entry which is preliminary data.</text>
</comment>
<keyword evidence="4 5" id="KW-0472">Membrane</keyword>
<evidence type="ECO:0000313" key="6">
    <source>
        <dbReference type="EMBL" id="GEQ12261.1"/>
    </source>
</evidence>
<evidence type="ECO:0000256" key="1">
    <source>
        <dbReference type="ARBA" id="ARBA00004127"/>
    </source>
</evidence>
<evidence type="ECO:0000256" key="5">
    <source>
        <dbReference type="SAM" id="Phobius"/>
    </source>
</evidence>
<dbReference type="Pfam" id="PF04191">
    <property type="entry name" value="PEMT"/>
    <property type="match status" value="1"/>
</dbReference>
<dbReference type="GO" id="GO:0012505">
    <property type="term" value="C:endomembrane system"/>
    <property type="evidence" value="ECO:0007669"/>
    <property type="project" value="UniProtKB-SubCell"/>
</dbReference>
<dbReference type="PANTHER" id="PTHR43847">
    <property type="entry name" value="BLL3993 PROTEIN"/>
    <property type="match status" value="1"/>
</dbReference>
<evidence type="ECO:0000256" key="3">
    <source>
        <dbReference type="ARBA" id="ARBA00022989"/>
    </source>
</evidence>
<reference evidence="6 7" key="1">
    <citation type="submission" date="2019-07" db="EMBL/GenBank/DDBJ databases">
        <title>Whole genome shotgun sequence of Knoellia locipacati NBRC 109775.</title>
        <authorList>
            <person name="Hosoyama A."/>
            <person name="Uohara A."/>
            <person name="Ohji S."/>
            <person name="Ichikawa N."/>
        </authorList>
    </citation>
    <scope>NUCLEOTIDE SEQUENCE [LARGE SCALE GENOMIC DNA]</scope>
    <source>
        <strain evidence="6 7">NBRC 109775</strain>
    </source>
</reference>
<sequence length="199" mass="21349">MGRLILVPVFAALLVLNATKLLGAGTETHLLESAGTVTALAFYGVLVILYIRRDAATDTDRRWERWLVAGVATFSGFAIPLVGAGGTGSGLAAVGTALIVVGVGLSVWALLHLRTNISVVPQSRGLASEGPYRFFRHPLYVFEYISAIGLAIVNGGGWAWVVVAIIGVLQILRARWEEQLLRERVPGYAAYAERTRGFS</sequence>
<evidence type="ECO:0000256" key="2">
    <source>
        <dbReference type="ARBA" id="ARBA00022692"/>
    </source>
</evidence>
<comment type="subcellular location">
    <subcellularLocation>
        <location evidence="1">Endomembrane system</location>
        <topology evidence="1">Multi-pass membrane protein</topology>
    </subcellularLocation>
</comment>
<evidence type="ECO:0000313" key="7">
    <source>
        <dbReference type="Proteomes" id="UP000321793"/>
    </source>
</evidence>
<organism evidence="6 7">
    <name type="scientific">Knoellia locipacati</name>
    <dbReference type="NCBI Taxonomy" id="882824"/>
    <lineage>
        <taxon>Bacteria</taxon>
        <taxon>Bacillati</taxon>
        <taxon>Actinomycetota</taxon>
        <taxon>Actinomycetes</taxon>
        <taxon>Micrococcales</taxon>
        <taxon>Intrasporangiaceae</taxon>
        <taxon>Knoellia</taxon>
    </lineage>
</organism>
<keyword evidence="2 5" id="KW-0812">Transmembrane</keyword>
<protein>
    <recommendedName>
        <fullName evidence="8">Isoprenylcysteine carboxyl methyltransferase</fullName>
    </recommendedName>
</protein>
<name>A0A512SWD0_9MICO</name>
<feature type="transmembrane region" description="Helical" evidence="5">
    <location>
        <begin position="33"/>
        <end position="51"/>
    </location>
</feature>
<dbReference type="InterPro" id="IPR052527">
    <property type="entry name" value="Metal_cation-efflux_comp"/>
</dbReference>
<proteinExistence type="predicted"/>
<accession>A0A512SWD0</accession>
<dbReference type="Gene3D" id="1.20.120.1630">
    <property type="match status" value="1"/>
</dbReference>
<evidence type="ECO:0008006" key="8">
    <source>
        <dbReference type="Google" id="ProtNLM"/>
    </source>
</evidence>
<dbReference type="Proteomes" id="UP000321793">
    <property type="component" value="Unassembled WGS sequence"/>
</dbReference>